<feature type="modified residue" description="4-aspartylphosphate" evidence="6">
    <location>
        <position position="55"/>
    </location>
</feature>
<dbReference type="InterPro" id="IPR027417">
    <property type="entry name" value="P-loop_NTPase"/>
</dbReference>
<name>A0ABU9EAT2_9BACT</name>
<dbReference type="PROSITE" id="PS00688">
    <property type="entry name" value="SIGMA54_INTERACT_3"/>
    <property type="match status" value="1"/>
</dbReference>
<dbReference type="PROSITE" id="PS00676">
    <property type="entry name" value="SIGMA54_INTERACT_2"/>
    <property type="match status" value="1"/>
</dbReference>
<dbReference type="Gene3D" id="3.40.50.2300">
    <property type="match status" value="1"/>
</dbReference>
<dbReference type="RefSeq" id="WP_405278936.1">
    <property type="nucleotide sequence ID" value="NZ_CP144380.1"/>
</dbReference>
<protein>
    <submittedName>
        <fullName evidence="9">Sigma-54 dependent transcriptional regulator</fullName>
    </submittedName>
</protein>
<dbReference type="InterPro" id="IPR025943">
    <property type="entry name" value="Sigma_54_int_dom_ATP-bd_2"/>
</dbReference>
<dbReference type="InterPro" id="IPR025662">
    <property type="entry name" value="Sigma_54_int_dom_ATP-bd_1"/>
</dbReference>
<dbReference type="InterPro" id="IPR002197">
    <property type="entry name" value="HTH_Fis"/>
</dbReference>
<reference evidence="9 10" key="1">
    <citation type="submission" date="2024-02" db="EMBL/GenBank/DDBJ databases">
        <title>A novel Gemmatimonadota bacterium.</title>
        <authorList>
            <person name="Du Z.-J."/>
            <person name="Ye Y.-Q."/>
        </authorList>
    </citation>
    <scope>NUCLEOTIDE SEQUENCE [LARGE SCALE GENOMIC DNA]</scope>
    <source>
        <strain evidence="9 10">DH-20</strain>
    </source>
</reference>
<evidence type="ECO:0000313" key="9">
    <source>
        <dbReference type="EMBL" id="MEK9501852.1"/>
    </source>
</evidence>
<dbReference type="InterPro" id="IPR002078">
    <property type="entry name" value="Sigma_54_int"/>
</dbReference>
<evidence type="ECO:0000259" key="7">
    <source>
        <dbReference type="PROSITE" id="PS50045"/>
    </source>
</evidence>
<evidence type="ECO:0000256" key="4">
    <source>
        <dbReference type="ARBA" id="ARBA00023125"/>
    </source>
</evidence>
<dbReference type="Pfam" id="PF00072">
    <property type="entry name" value="Response_reg"/>
    <property type="match status" value="1"/>
</dbReference>
<dbReference type="InterPro" id="IPR001789">
    <property type="entry name" value="Sig_transdc_resp-reg_receiver"/>
</dbReference>
<keyword evidence="5" id="KW-0804">Transcription</keyword>
<evidence type="ECO:0000256" key="1">
    <source>
        <dbReference type="ARBA" id="ARBA00022741"/>
    </source>
</evidence>
<evidence type="ECO:0000256" key="5">
    <source>
        <dbReference type="ARBA" id="ARBA00023163"/>
    </source>
</evidence>
<dbReference type="InterPro" id="IPR009057">
    <property type="entry name" value="Homeodomain-like_sf"/>
</dbReference>
<evidence type="ECO:0000256" key="2">
    <source>
        <dbReference type="ARBA" id="ARBA00022840"/>
    </source>
</evidence>
<dbReference type="Gene3D" id="1.10.10.60">
    <property type="entry name" value="Homeodomain-like"/>
    <property type="match status" value="1"/>
</dbReference>
<dbReference type="Gene3D" id="1.10.8.60">
    <property type="match status" value="1"/>
</dbReference>
<dbReference type="EMBL" id="JBBHLI010000007">
    <property type="protein sequence ID" value="MEK9501852.1"/>
    <property type="molecule type" value="Genomic_DNA"/>
</dbReference>
<evidence type="ECO:0000256" key="6">
    <source>
        <dbReference type="PROSITE-ProRule" id="PRU00169"/>
    </source>
</evidence>
<dbReference type="SUPFAM" id="SSF52172">
    <property type="entry name" value="CheY-like"/>
    <property type="match status" value="1"/>
</dbReference>
<dbReference type="PROSITE" id="PS50110">
    <property type="entry name" value="RESPONSE_REGULATORY"/>
    <property type="match status" value="1"/>
</dbReference>
<dbReference type="InterPro" id="IPR011006">
    <property type="entry name" value="CheY-like_superfamily"/>
</dbReference>
<evidence type="ECO:0000256" key="3">
    <source>
        <dbReference type="ARBA" id="ARBA00023015"/>
    </source>
</evidence>
<dbReference type="PANTHER" id="PTHR32071:SF117">
    <property type="entry name" value="PTS-DEPENDENT DIHYDROXYACETONE KINASE OPERON REGULATORY PROTEIN-RELATED"/>
    <property type="match status" value="1"/>
</dbReference>
<accession>A0ABU9EAT2</accession>
<organism evidence="9 10">
    <name type="scientific">Gaopeijia maritima</name>
    <dbReference type="NCBI Taxonomy" id="3119007"/>
    <lineage>
        <taxon>Bacteria</taxon>
        <taxon>Pseudomonadati</taxon>
        <taxon>Gemmatimonadota</taxon>
        <taxon>Longimicrobiia</taxon>
        <taxon>Gaopeijiales</taxon>
        <taxon>Gaopeijiaceae</taxon>
        <taxon>Gaopeijia</taxon>
    </lineage>
</organism>
<keyword evidence="1" id="KW-0547">Nucleotide-binding</keyword>
<gene>
    <name evidence="9" type="ORF">WI372_12745</name>
</gene>
<dbReference type="Pfam" id="PF02954">
    <property type="entry name" value="HTH_8"/>
    <property type="match status" value="1"/>
</dbReference>
<comment type="caution">
    <text evidence="9">The sequence shown here is derived from an EMBL/GenBank/DDBJ whole genome shotgun (WGS) entry which is preliminary data.</text>
</comment>
<evidence type="ECO:0000259" key="8">
    <source>
        <dbReference type="PROSITE" id="PS50110"/>
    </source>
</evidence>
<dbReference type="InterPro" id="IPR003593">
    <property type="entry name" value="AAA+_ATPase"/>
</dbReference>
<keyword evidence="10" id="KW-1185">Reference proteome</keyword>
<dbReference type="SMART" id="SM00382">
    <property type="entry name" value="AAA"/>
    <property type="match status" value="1"/>
</dbReference>
<dbReference type="SUPFAM" id="SSF46689">
    <property type="entry name" value="Homeodomain-like"/>
    <property type="match status" value="1"/>
</dbReference>
<dbReference type="SMART" id="SM00448">
    <property type="entry name" value="REC"/>
    <property type="match status" value="1"/>
</dbReference>
<dbReference type="CDD" id="cd00156">
    <property type="entry name" value="REC"/>
    <property type="match status" value="1"/>
</dbReference>
<feature type="domain" description="Sigma-54 factor interaction" evidence="7">
    <location>
        <begin position="152"/>
        <end position="384"/>
    </location>
</feature>
<feature type="domain" description="Response regulatory" evidence="8">
    <location>
        <begin position="6"/>
        <end position="120"/>
    </location>
</feature>
<dbReference type="PRINTS" id="PR01590">
    <property type="entry name" value="HTHFIS"/>
</dbReference>
<proteinExistence type="predicted"/>
<dbReference type="InterPro" id="IPR058031">
    <property type="entry name" value="AAA_lid_NorR"/>
</dbReference>
<dbReference type="PANTHER" id="PTHR32071">
    <property type="entry name" value="TRANSCRIPTIONAL REGULATORY PROTEIN"/>
    <property type="match status" value="1"/>
</dbReference>
<dbReference type="Pfam" id="PF00158">
    <property type="entry name" value="Sigma54_activat"/>
    <property type="match status" value="1"/>
</dbReference>
<dbReference type="InterPro" id="IPR025944">
    <property type="entry name" value="Sigma_54_int_dom_CS"/>
</dbReference>
<keyword evidence="4" id="KW-0238">DNA-binding</keyword>
<dbReference type="SUPFAM" id="SSF52540">
    <property type="entry name" value="P-loop containing nucleoside triphosphate hydrolases"/>
    <property type="match status" value="1"/>
</dbReference>
<dbReference type="PROSITE" id="PS00675">
    <property type="entry name" value="SIGMA54_INTERACT_1"/>
    <property type="match status" value="1"/>
</dbReference>
<dbReference type="Pfam" id="PF25601">
    <property type="entry name" value="AAA_lid_14"/>
    <property type="match status" value="1"/>
</dbReference>
<keyword evidence="2" id="KW-0067">ATP-binding</keyword>
<dbReference type="CDD" id="cd00009">
    <property type="entry name" value="AAA"/>
    <property type="match status" value="1"/>
</dbReference>
<dbReference type="Gene3D" id="3.40.50.300">
    <property type="entry name" value="P-loop containing nucleotide triphosphate hydrolases"/>
    <property type="match status" value="1"/>
</dbReference>
<sequence>MDRQYSVLVVDDDDTLRETVAQYLQSFGFDVTREGRGEKAVELVRRRRFDILVIDLYLPGSSGMDILVEAVERYPESKVVLMTGNPSVESSHRALEAGAFDFLPKPFSATHLEILVDRAVQSIEEDRAAGSAKGVATGTDPDLVESVGDHGLLAESRALKNIVDLARRVARTDASVFITGESGTGKELIAQFIHANSPRRDKPWVPVNCAAIPESLMESEMFGHVEGAFTGANRAKEGLLETASGGSLFLDELAEMPMSIQAKLLRVLQDGVLRRVGSTRTDAVVEVRFIAATNRDPQQAIEDTLLRKDLYYRLRVVPIHIPPLRERPEDIRYLSEHYLDRFWTRHRPGEPVPSLTDGAMSFLVSHDWPGNVRELRNVIEHAVVVAEPGHDMSPSTFDLGAAGDLPIARNGAPVVDRSLFRLDYHSAREEMLANFERDYLAYILREADGNMSSAARMAGVDRTTLYRIMEKRNLRRRDLLEA</sequence>
<evidence type="ECO:0000313" key="10">
    <source>
        <dbReference type="Proteomes" id="UP001484239"/>
    </source>
</evidence>
<dbReference type="Proteomes" id="UP001484239">
    <property type="component" value="Unassembled WGS sequence"/>
</dbReference>
<keyword evidence="6" id="KW-0597">Phosphoprotein</keyword>
<dbReference type="PROSITE" id="PS50045">
    <property type="entry name" value="SIGMA54_INTERACT_4"/>
    <property type="match status" value="1"/>
</dbReference>
<keyword evidence="3" id="KW-0805">Transcription regulation</keyword>